<dbReference type="AlphaFoldDB" id="A0A1R3G6U8"/>
<evidence type="ECO:0000256" key="1">
    <source>
        <dbReference type="SAM" id="MobiDB-lite"/>
    </source>
</evidence>
<feature type="chain" id="PRO_5012300288" evidence="2">
    <location>
        <begin position="20"/>
        <end position="132"/>
    </location>
</feature>
<keyword evidence="2" id="KW-0732">Signal</keyword>
<reference evidence="3 4" key="1">
    <citation type="submission" date="2013-09" db="EMBL/GenBank/DDBJ databases">
        <title>Corchorus capsularis genome sequencing.</title>
        <authorList>
            <person name="Alam M."/>
            <person name="Haque M.S."/>
            <person name="Islam M.S."/>
            <person name="Emdad E.M."/>
            <person name="Islam M.M."/>
            <person name="Ahmed B."/>
            <person name="Halim A."/>
            <person name="Hossen Q.M.M."/>
            <person name="Hossain M.Z."/>
            <person name="Ahmed R."/>
            <person name="Khan M.M."/>
            <person name="Islam R."/>
            <person name="Rashid M.M."/>
            <person name="Khan S.A."/>
            <person name="Rahman M.S."/>
            <person name="Alam M."/>
        </authorList>
    </citation>
    <scope>NUCLEOTIDE SEQUENCE [LARGE SCALE GENOMIC DNA]</scope>
    <source>
        <strain evidence="4">cv. CVL-1</strain>
        <tissue evidence="3">Whole seedling</tissue>
    </source>
</reference>
<feature type="compositionally biased region" description="Pro residues" evidence="1">
    <location>
        <begin position="97"/>
        <end position="111"/>
    </location>
</feature>
<feature type="signal peptide" evidence="2">
    <location>
        <begin position="1"/>
        <end position="19"/>
    </location>
</feature>
<evidence type="ECO:0000313" key="3">
    <source>
        <dbReference type="EMBL" id="OMO53804.1"/>
    </source>
</evidence>
<dbReference type="EMBL" id="AWWV01015132">
    <property type="protein sequence ID" value="OMO53804.1"/>
    <property type="molecule type" value="Genomic_DNA"/>
</dbReference>
<name>A0A1R3G6U8_COCAP</name>
<keyword evidence="4" id="KW-1185">Reference proteome</keyword>
<accession>A0A1R3G6U8</accession>
<dbReference type="Gramene" id="OMO53804">
    <property type="protein sequence ID" value="OMO53804"/>
    <property type="gene ID" value="CCACVL1_28329"/>
</dbReference>
<proteinExistence type="predicted"/>
<evidence type="ECO:0000313" key="4">
    <source>
        <dbReference type="Proteomes" id="UP000188268"/>
    </source>
</evidence>
<comment type="caution">
    <text evidence="3">The sequence shown here is derived from an EMBL/GenBank/DDBJ whole genome shotgun (WGS) entry which is preliminary data.</text>
</comment>
<protein>
    <submittedName>
        <fullName evidence="3">Uncharacterized protein</fullName>
    </submittedName>
</protein>
<sequence length="132" mass="14989">MSLIARLASILLLLIAVQAQEFFPSSSEETSLLSEFDFPHDFQDTNQFPHEIQSDAHQNSLFSESEFPEDSGNTEFPLESQEFPMETESHSEKRSPLPSPPPPKKAPPPPFRDGRKAAEYVNNCYKKCVKKF</sequence>
<feature type="region of interest" description="Disordered" evidence="1">
    <location>
        <begin position="34"/>
        <end position="115"/>
    </location>
</feature>
<evidence type="ECO:0000256" key="2">
    <source>
        <dbReference type="SAM" id="SignalP"/>
    </source>
</evidence>
<organism evidence="3 4">
    <name type="scientific">Corchorus capsularis</name>
    <name type="common">Jute</name>
    <dbReference type="NCBI Taxonomy" id="210143"/>
    <lineage>
        <taxon>Eukaryota</taxon>
        <taxon>Viridiplantae</taxon>
        <taxon>Streptophyta</taxon>
        <taxon>Embryophyta</taxon>
        <taxon>Tracheophyta</taxon>
        <taxon>Spermatophyta</taxon>
        <taxon>Magnoliopsida</taxon>
        <taxon>eudicotyledons</taxon>
        <taxon>Gunneridae</taxon>
        <taxon>Pentapetalae</taxon>
        <taxon>rosids</taxon>
        <taxon>malvids</taxon>
        <taxon>Malvales</taxon>
        <taxon>Malvaceae</taxon>
        <taxon>Grewioideae</taxon>
        <taxon>Apeibeae</taxon>
        <taxon>Corchorus</taxon>
    </lineage>
</organism>
<gene>
    <name evidence="3" type="ORF">CCACVL1_28329</name>
</gene>
<dbReference type="Proteomes" id="UP000188268">
    <property type="component" value="Unassembled WGS sequence"/>
</dbReference>